<dbReference type="GO" id="GO:0005737">
    <property type="term" value="C:cytoplasm"/>
    <property type="evidence" value="ECO:0007669"/>
    <property type="project" value="TreeGrafter"/>
</dbReference>
<dbReference type="Proteomes" id="UP001139534">
    <property type="component" value="Unassembled WGS sequence"/>
</dbReference>
<comment type="caution">
    <text evidence="2">The sequence shown here is derived from an EMBL/GenBank/DDBJ whole genome shotgun (WGS) entry which is preliminary data.</text>
</comment>
<dbReference type="PANTHER" id="PTHR42850:SF4">
    <property type="entry name" value="ZINC-DEPENDENT ENDOPOLYPHOSPHATASE"/>
    <property type="match status" value="1"/>
</dbReference>
<evidence type="ECO:0000313" key="2">
    <source>
        <dbReference type="EMBL" id="MCK8487073.1"/>
    </source>
</evidence>
<dbReference type="Gene3D" id="3.60.21.10">
    <property type="match status" value="1"/>
</dbReference>
<dbReference type="GO" id="GO:0110154">
    <property type="term" value="P:RNA decapping"/>
    <property type="evidence" value="ECO:0007669"/>
    <property type="project" value="TreeGrafter"/>
</dbReference>
<dbReference type="InterPro" id="IPR050126">
    <property type="entry name" value="Ap4A_hydrolase"/>
</dbReference>
<evidence type="ECO:0000259" key="1">
    <source>
        <dbReference type="Pfam" id="PF00149"/>
    </source>
</evidence>
<organism evidence="2 3">
    <name type="scientific">Paenibacillus mellifer</name>
    <dbReference type="NCBI Taxonomy" id="2937794"/>
    <lineage>
        <taxon>Bacteria</taxon>
        <taxon>Bacillati</taxon>
        <taxon>Bacillota</taxon>
        <taxon>Bacilli</taxon>
        <taxon>Bacillales</taxon>
        <taxon>Paenibacillaceae</taxon>
        <taxon>Paenibacillus</taxon>
    </lineage>
</organism>
<evidence type="ECO:0000313" key="3">
    <source>
        <dbReference type="Proteomes" id="UP001139534"/>
    </source>
</evidence>
<dbReference type="AlphaFoldDB" id="A0A9X1Y0K2"/>
<dbReference type="GO" id="GO:0016791">
    <property type="term" value="F:phosphatase activity"/>
    <property type="evidence" value="ECO:0007669"/>
    <property type="project" value="TreeGrafter"/>
</dbReference>
<gene>
    <name evidence="2" type="ORF">M0651_07820</name>
</gene>
<sequence>MPMIYAISDIHGHLHPLEEALALIDLESDRANKLVFCGDYIDYGPDSCGVLYTIKQLAENYPNQVIVLKGNHDQLFLEFISAKDRDIWNVEWLNSDNGFATVNSFISISTREKISQLKSEKGYHDFLFRISKIIKEDILKNHSELVKWVKGLPLYYETEAQIFVHAGIDEEAEEYWRYGTTDEYFLSKFPATFGKFHKDIIAGHISTSSLTKEKDFHQVFWDKNSHFFIDGETTKSGVVPVLKYNTLTSRYSSFIKNTDHDGSLKWVEYFLK</sequence>
<proteinExistence type="predicted"/>
<protein>
    <submittedName>
        <fullName evidence="2">Metallophosphoesterase</fullName>
    </submittedName>
</protein>
<dbReference type="Pfam" id="PF00149">
    <property type="entry name" value="Metallophos"/>
    <property type="match status" value="1"/>
</dbReference>
<feature type="domain" description="Calcineurin-like phosphoesterase" evidence="1">
    <location>
        <begin position="4"/>
        <end position="154"/>
    </location>
</feature>
<dbReference type="InterPro" id="IPR029052">
    <property type="entry name" value="Metallo-depent_PP-like"/>
</dbReference>
<dbReference type="PANTHER" id="PTHR42850">
    <property type="entry name" value="METALLOPHOSPHOESTERASE"/>
    <property type="match status" value="1"/>
</dbReference>
<accession>A0A9X1Y0K2</accession>
<keyword evidence="3" id="KW-1185">Reference proteome</keyword>
<dbReference type="SUPFAM" id="SSF56300">
    <property type="entry name" value="Metallo-dependent phosphatases"/>
    <property type="match status" value="1"/>
</dbReference>
<dbReference type="InterPro" id="IPR004843">
    <property type="entry name" value="Calcineurin-like_PHP"/>
</dbReference>
<dbReference type="EMBL" id="JALPRK010000005">
    <property type="protein sequence ID" value="MCK8487073.1"/>
    <property type="molecule type" value="Genomic_DNA"/>
</dbReference>
<dbReference type="GO" id="GO:0008803">
    <property type="term" value="F:bis(5'-nucleosyl)-tetraphosphatase (symmetrical) activity"/>
    <property type="evidence" value="ECO:0007669"/>
    <property type="project" value="TreeGrafter"/>
</dbReference>
<name>A0A9X1Y0K2_9BACL</name>
<reference evidence="2" key="1">
    <citation type="submission" date="2022-04" db="EMBL/GenBank/DDBJ databases">
        <authorList>
            <person name="Seo M.-J."/>
        </authorList>
    </citation>
    <scope>NUCLEOTIDE SEQUENCE</scope>
    <source>
        <strain evidence="2">MBLB2552</strain>
    </source>
</reference>
<dbReference type="RefSeq" id="WP_248551284.1">
    <property type="nucleotide sequence ID" value="NZ_JALPRK010000005.1"/>
</dbReference>